<sequence>MVQYHYGWRFLIVPDNDKFDFRRLVYSFSEPISINNYKLLFCATDSFSFSNLAISVSMCSGYWWSTEFSLYPLKCLLLPERSPSSKWISVMPRSWTWRPMRFDKVDAVSNSLLFGVQKICFVYLTLQVVVVVTLLVVVQVVLAVVVLVGVESQIMNPFDFSKLSRHSRGCGYALQHMMCFGGPSINFKPD</sequence>
<feature type="non-terminal residue" evidence="2">
    <location>
        <position position="190"/>
    </location>
</feature>
<accession>A0A3M7RF69</accession>
<feature type="transmembrane region" description="Helical" evidence="1">
    <location>
        <begin position="121"/>
        <end position="150"/>
    </location>
</feature>
<evidence type="ECO:0000256" key="1">
    <source>
        <dbReference type="SAM" id="Phobius"/>
    </source>
</evidence>
<comment type="caution">
    <text evidence="2">The sequence shown here is derived from an EMBL/GenBank/DDBJ whole genome shotgun (WGS) entry which is preliminary data.</text>
</comment>
<gene>
    <name evidence="2" type="ORF">BpHYR1_012459</name>
</gene>
<dbReference type="AlphaFoldDB" id="A0A3M7RF69"/>
<evidence type="ECO:0000313" key="2">
    <source>
        <dbReference type="EMBL" id="RNA22089.1"/>
    </source>
</evidence>
<proteinExistence type="predicted"/>
<keyword evidence="1" id="KW-0812">Transmembrane</keyword>
<keyword evidence="3" id="KW-1185">Reference proteome</keyword>
<dbReference type="EMBL" id="REGN01003541">
    <property type="protein sequence ID" value="RNA22089.1"/>
    <property type="molecule type" value="Genomic_DNA"/>
</dbReference>
<keyword evidence="1" id="KW-0472">Membrane</keyword>
<name>A0A3M7RF69_BRAPC</name>
<dbReference type="Proteomes" id="UP000276133">
    <property type="component" value="Unassembled WGS sequence"/>
</dbReference>
<organism evidence="2 3">
    <name type="scientific">Brachionus plicatilis</name>
    <name type="common">Marine rotifer</name>
    <name type="synonym">Brachionus muelleri</name>
    <dbReference type="NCBI Taxonomy" id="10195"/>
    <lineage>
        <taxon>Eukaryota</taxon>
        <taxon>Metazoa</taxon>
        <taxon>Spiralia</taxon>
        <taxon>Gnathifera</taxon>
        <taxon>Rotifera</taxon>
        <taxon>Eurotatoria</taxon>
        <taxon>Monogononta</taxon>
        <taxon>Pseudotrocha</taxon>
        <taxon>Ploima</taxon>
        <taxon>Brachionidae</taxon>
        <taxon>Brachionus</taxon>
    </lineage>
</organism>
<protein>
    <submittedName>
        <fullName evidence="2">Uncharacterized protein</fullName>
    </submittedName>
</protein>
<reference evidence="2 3" key="1">
    <citation type="journal article" date="2018" name="Sci. Rep.">
        <title>Genomic signatures of local adaptation to the degree of environmental predictability in rotifers.</title>
        <authorList>
            <person name="Franch-Gras L."/>
            <person name="Hahn C."/>
            <person name="Garcia-Roger E.M."/>
            <person name="Carmona M.J."/>
            <person name="Serra M."/>
            <person name="Gomez A."/>
        </authorList>
    </citation>
    <scope>NUCLEOTIDE SEQUENCE [LARGE SCALE GENOMIC DNA]</scope>
    <source>
        <strain evidence="2">HYR1</strain>
    </source>
</reference>
<keyword evidence="1" id="KW-1133">Transmembrane helix</keyword>
<evidence type="ECO:0000313" key="3">
    <source>
        <dbReference type="Proteomes" id="UP000276133"/>
    </source>
</evidence>